<proteinExistence type="predicted"/>
<name>A0ACC6V1V0_9CREN</name>
<evidence type="ECO:0000313" key="2">
    <source>
        <dbReference type="Proteomes" id="UP000033636"/>
    </source>
</evidence>
<dbReference type="EMBL" id="JZWT02000019">
    <property type="protein sequence ID" value="MFB6491052.1"/>
    <property type="molecule type" value="Genomic_DNA"/>
</dbReference>
<keyword evidence="1" id="KW-0687">Ribonucleoprotein</keyword>
<gene>
    <name evidence="1" type="primary">rpl7ae</name>
    <name evidence="1" type="ORF">TU35_007420</name>
</gene>
<reference evidence="1" key="1">
    <citation type="submission" date="2024-07" db="EMBL/GenBank/DDBJ databases">
        <title>Metagenome and Metagenome-Assembled Genomes of Archaea from a hot spring from the geothermal field of Los Azufres, Mexico.</title>
        <authorList>
            <person name="Marin-Paredes R."/>
            <person name="Martinez-Romero E."/>
            <person name="Servin-Garciduenas L.E."/>
        </authorList>
    </citation>
    <scope>NUCLEOTIDE SEQUENCE</scope>
</reference>
<evidence type="ECO:0000313" key="1">
    <source>
        <dbReference type="EMBL" id="MFB6491052.1"/>
    </source>
</evidence>
<dbReference type="Proteomes" id="UP000033636">
    <property type="component" value="Unassembled WGS sequence"/>
</dbReference>
<protein>
    <submittedName>
        <fullName evidence="1">50S ribosomal protein L7Ae</fullName>
    </submittedName>
</protein>
<accession>A0ACC6V1V0</accession>
<sequence length="150" mass="16187">MATTVDPKTFYANSVQGKPFYVRFEVPGDLAERAYEVLNTARQTGRIKKGTNETTKAVERGLARLVLIAEDVDPPEVVAHLPILCEEKKVPYIYVPSKEKLGKSAGINTNAAAAVIIDPGQAAAELEGLIAKLNEVRAKYGLGPIAPIKK</sequence>
<comment type="caution">
    <text evidence="1">The sequence shown here is derived from an EMBL/GenBank/DDBJ whole genome shotgun (WGS) entry which is preliminary data.</text>
</comment>
<organism evidence="1 2">
    <name type="scientific">Thermoproteus sp. AZ2</name>
    <dbReference type="NCBI Taxonomy" id="1609232"/>
    <lineage>
        <taxon>Archaea</taxon>
        <taxon>Thermoproteota</taxon>
        <taxon>Thermoprotei</taxon>
        <taxon>Thermoproteales</taxon>
        <taxon>Thermoproteaceae</taxon>
        <taxon>Thermoproteus</taxon>
    </lineage>
</organism>
<keyword evidence="1" id="KW-0689">Ribosomal protein</keyword>